<protein>
    <submittedName>
        <fullName evidence="1">Uncharacterized protein</fullName>
    </submittedName>
</protein>
<accession>A0ABS2PWU1</accession>
<proteinExistence type="predicted"/>
<dbReference type="RefSeq" id="WP_380897887.1">
    <property type="nucleotide sequence ID" value="NZ_JBHLTV010000023.1"/>
</dbReference>
<name>A0ABS2PWU1_9BACL</name>
<keyword evidence="2" id="KW-1185">Reference proteome</keyword>
<comment type="caution">
    <text evidence="1">The sequence shown here is derived from an EMBL/GenBank/DDBJ whole genome shotgun (WGS) entry which is preliminary data.</text>
</comment>
<evidence type="ECO:0000313" key="1">
    <source>
        <dbReference type="EMBL" id="MBM7644508.1"/>
    </source>
</evidence>
<dbReference type="EMBL" id="JAFBER010000003">
    <property type="protein sequence ID" value="MBM7644508.1"/>
    <property type="molecule type" value="Genomic_DNA"/>
</dbReference>
<evidence type="ECO:0000313" key="2">
    <source>
        <dbReference type="Proteomes" id="UP000808914"/>
    </source>
</evidence>
<sequence>MYGGDTRHLQPLTIEDAQNYINRILSDVMMGILDREYTGLKDRYITMILCD</sequence>
<dbReference type="Proteomes" id="UP000808914">
    <property type="component" value="Unassembled WGS sequence"/>
</dbReference>
<reference evidence="1 2" key="1">
    <citation type="submission" date="2021-01" db="EMBL/GenBank/DDBJ databases">
        <title>Genomic Encyclopedia of Type Strains, Phase IV (KMG-IV): sequencing the most valuable type-strain genomes for metagenomic binning, comparative biology and taxonomic classification.</title>
        <authorList>
            <person name="Goeker M."/>
        </authorList>
    </citation>
    <scope>NUCLEOTIDE SEQUENCE [LARGE SCALE GENOMIC DNA]</scope>
    <source>
        <strain evidence="1 2">DSM 28236</strain>
    </source>
</reference>
<gene>
    <name evidence="1" type="ORF">JOD45_000701</name>
</gene>
<organism evidence="1 2">
    <name type="scientific">Scopulibacillus daqui</name>
    <dbReference type="NCBI Taxonomy" id="1469162"/>
    <lineage>
        <taxon>Bacteria</taxon>
        <taxon>Bacillati</taxon>
        <taxon>Bacillota</taxon>
        <taxon>Bacilli</taxon>
        <taxon>Bacillales</taxon>
        <taxon>Sporolactobacillaceae</taxon>
        <taxon>Scopulibacillus</taxon>
    </lineage>
</organism>